<dbReference type="RefSeq" id="WP_136432651.1">
    <property type="nucleotide sequence ID" value="NZ_SSTJ01000001.1"/>
</dbReference>
<dbReference type="Proteomes" id="UP000308978">
    <property type="component" value="Unassembled WGS sequence"/>
</dbReference>
<dbReference type="AlphaFoldDB" id="A0A4S4G6B9"/>
<evidence type="ECO:0000313" key="2">
    <source>
        <dbReference type="Proteomes" id="UP000308978"/>
    </source>
</evidence>
<comment type="caution">
    <text evidence="1">The sequence shown here is derived from an EMBL/GenBank/DDBJ whole genome shotgun (WGS) entry which is preliminary data.</text>
</comment>
<reference evidence="1 2" key="1">
    <citation type="submission" date="2019-04" db="EMBL/GenBank/DDBJ databases">
        <title>Microbes associate with the intestines of laboratory mice.</title>
        <authorList>
            <person name="Navarre W."/>
            <person name="Wong E."/>
            <person name="Huang K.C."/>
            <person name="Tropini C."/>
            <person name="Ng K."/>
            <person name="Yu B."/>
        </authorList>
    </citation>
    <scope>NUCLEOTIDE SEQUENCE [LARGE SCALE GENOMIC DNA]</scope>
    <source>
        <strain evidence="1 2">NM80_B27</strain>
    </source>
</reference>
<organism evidence="1 2">
    <name type="scientific">Adlercreutzia caecimuris</name>
    <dbReference type="NCBI Taxonomy" id="671266"/>
    <lineage>
        <taxon>Bacteria</taxon>
        <taxon>Bacillati</taxon>
        <taxon>Actinomycetota</taxon>
        <taxon>Coriobacteriia</taxon>
        <taxon>Eggerthellales</taxon>
        <taxon>Eggerthellaceae</taxon>
        <taxon>Adlercreutzia</taxon>
    </lineage>
</organism>
<dbReference type="EMBL" id="SSTJ01000001">
    <property type="protein sequence ID" value="THG38963.1"/>
    <property type="molecule type" value="Genomic_DNA"/>
</dbReference>
<proteinExistence type="predicted"/>
<protein>
    <submittedName>
        <fullName evidence="1">Uncharacterized protein</fullName>
    </submittedName>
</protein>
<accession>A0A4S4G6B9</accession>
<evidence type="ECO:0000313" key="1">
    <source>
        <dbReference type="EMBL" id="THG38963.1"/>
    </source>
</evidence>
<name>A0A4S4G6B9_9ACTN</name>
<gene>
    <name evidence="1" type="ORF">E5986_01360</name>
</gene>
<sequence>MSHTDIFNWPPFAVPVTAPQVSLYFDRTGGLIDTSGWQCTDRQGRRYVSAAVYFGALALHGGTVSERECHMRQGLGLPQSGTIRLDYACTADEVLLLRAGIPGHLPQPYTVLAAGAVAEAESLIADFLARDFRTILLCRCSQQADGDILFEGEAEFYEGFLGEDGLPLPVGDSDSADDALQPLGCGLGLVRS</sequence>